<accession>A0ABY5DYA4</accession>
<name>A0ABY5DYA4_9ACTN</name>
<feature type="compositionally biased region" description="Basic and acidic residues" evidence="1">
    <location>
        <begin position="23"/>
        <end position="39"/>
    </location>
</feature>
<evidence type="ECO:0000313" key="2">
    <source>
        <dbReference type="EMBL" id="UTI65610.1"/>
    </source>
</evidence>
<sequence>MFPPPKKRPAPGADAMPPEGSPAEERNESPAEEHSEQEAGMKAVDVLAGLVSSPKAQLALKIVEQDIMGGGDAGPTHSSPPGFAGAKEQALAAMKAQG</sequence>
<proteinExistence type="predicted"/>
<dbReference type="EMBL" id="CP098502">
    <property type="protein sequence ID" value="UTI65610.1"/>
    <property type="molecule type" value="Genomic_DNA"/>
</dbReference>
<evidence type="ECO:0000256" key="1">
    <source>
        <dbReference type="SAM" id="MobiDB-lite"/>
    </source>
</evidence>
<feature type="region of interest" description="Disordered" evidence="1">
    <location>
        <begin position="70"/>
        <end position="98"/>
    </location>
</feature>
<organism evidence="2 3">
    <name type="scientific">Paraconexibacter antarcticus</name>
    <dbReference type="NCBI Taxonomy" id="2949664"/>
    <lineage>
        <taxon>Bacteria</taxon>
        <taxon>Bacillati</taxon>
        <taxon>Actinomycetota</taxon>
        <taxon>Thermoleophilia</taxon>
        <taxon>Solirubrobacterales</taxon>
        <taxon>Paraconexibacteraceae</taxon>
        <taxon>Paraconexibacter</taxon>
    </lineage>
</organism>
<keyword evidence="3" id="KW-1185">Reference proteome</keyword>
<protein>
    <submittedName>
        <fullName evidence="2">Uncharacterized protein</fullName>
    </submittedName>
</protein>
<gene>
    <name evidence="2" type="ORF">NBH00_05215</name>
</gene>
<dbReference type="RefSeq" id="WP_254572289.1">
    <property type="nucleotide sequence ID" value="NZ_CP098502.1"/>
</dbReference>
<evidence type="ECO:0000313" key="3">
    <source>
        <dbReference type="Proteomes" id="UP001056035"/>
    </source>
</evidence>
<feature type="region of interest" description="Disordered" evidence="1">
    <location>
        <begin position="1"/>
        <end position="42"/>
    </location>
</feature>
<reference evidence="2 3" key="1">
    <citation type="submission" date="2022-06" db="EMBL/GenBank/DDBJ databases">
        <title>Paraconexibacter antarcticus.</title>
        <authorList>
            <person name="Kim C.S."/>
        </authorList>
    </citation>
    <scope>NUCLEOTIDE SEQUENCE [LARGE SCALE GENOMIC DNA]</scope>
    <source>
        <strain evidence="2 3">02-257</strain>
    </source>
</reference>
<dbReference type="Proteomes" id="UP001056035">
    <property type="component" value="Chromosome"/>
</dbReference>